<sequence>MASFSHRLLNQGATLKPPSLCIEEPTSSYAKGVIPEYPVADLYKIPIVAQCQRILGDDLVVFDILEHTSNSTANVRGHKNTTDVGFVEKSGINEENKPVHAFCRNRRYRRRADLPPDVLAKVREKDKERKRITRLKMRGVGEYPHMKQRWPSGLDLLPITERNAIVRNSNGISDALNGWSTEESSRKEPSLTVQEYLIGQTLNAEERVKSDLGRKSNISPSIALSTSSAYSNPTSKQEDVSDSSWLKCGDIHKGVGDDINRGGTVVKTARDAIPRTQPMSAVPMHYKNMFSPTSAEHESFCLPEIAIAGREGNTSDTCTMLGGSVPLVLTKMPGYEIINVAVNCDSEREHEVETNAFRHPLCSDEVYEESEGRGNTHEISGHMDGDVVGSEQFHLTTCISKNEAAKQVRRRQRSRSVLSPEKLAYIRAVDAERKRIARTRVRLLEMSEAERSGTMKRRRLVKRLKHSINVEDAARFGWPDLDDEHKERSVLEKRLEKYRVIIEKMVELEKETAGGLLPLEVS</sequence>
<keyword evidence="1" id="KW-1185">Reference proteome</keyword>
<dbReference type="Proteomes" id="UP000036681">
    <property type="component" value="Unplaced"/>
</dbReference>
<evidence type="ECO:0000313" key="2">
    <source>
        <dbReference type="WBParaSite" id="ALUE_0000866401-mRNA-1"/>
    </source>
</evidence>
<protein>
    <submittedName>
        <fullName evidence="2">BZIP domain-containing protein</fullName>
    </submittedName>
</protein>
<evidence type="ECO:0000313" key="1">
    <source>
        <dbReference type="Proteomes" id="UP000036681"/>
    </source>
</evidence>
<proteinExistence type="predicted"/>
<dbReference type="WBParaSite" id="ALUE_0000866401-mRNA-1">
    <property type="protein sequence ID" value="ALUE_0000866401-mRNA-1"/>
    <property type="gene ID" value="ALUE_0000866401"/>
</dbReference>
<name>A0A0M3HYN5_ASCLU</name>
<reference evidence="2" key="1">
    <citation type="submission" date="2017-02" db="UniProtKB">
        <authorList>
            <consortium name="WormBaseParasite"/>
        </authorList>
    </citation>
    <scope>IDENTIFICATION</scope>
</reference>
<organism evidence="1 2">
    <name type="scientific">Ascaris lumbricoides</name>
    <name type="common">Giant roundworm</name>
    <dbReference type="NCBI Taxonomy" id="6252"/>
    <lineage>
        <taxon>Eukaryota</taxon>
        <taxon>Metazoa</taxon>
        <taxon>Ecdysozoa</taxon>
        <taxon>Nematoda</taxon>
        <taxon>Chromadorea</taxon>
        <taxon>Rhabditida</taxon>
        <taxon>Spirurina</taxon>
        <taxon>Ascaridomorpha</taxon>
        <taxon>Ascaridoidea</taxon>
        <taxon>Ascarididae</taxon>
        <taxon>Ascaris</taxon>
    </lineage>
</organism>
<dbReference type="AlphaFoldDB" id="A0A0M3HYN5"/>
<accession>A0A0M3HYN5</accession>